<name>A0ABV0JBJ3_9CYAN</name>
<dbReference type="Proteomes" id="UP001464891">
    <property type="component" value="Unassembled WGS sequence"/>
</dbReference>
<evidence type="ECO:0000313" key="2">
    <source>
        <dbReference type="EMBL" id="MEP0819145.1"/>
    </source>
</evidence>
<keyword evidence="3" id="KW-1185">Reference proteome</keyword>
<gene>
    <name evidence="2" type="ORF">NC998_18760</name>
</gene>
<dbReference type="EMBL" id="JAMPKM010000012">
    <property type="protein sequence ID" value="MEP0819145.1"/>
    <property type="molecule type" value="Genomic_DNA"/>
</dbReference>
<reference evidence="2 3" key="1">
    <citation type="submission" date="2022-04" db="EMBL/GenBank/DDBJ databases">
        <title>Positive selection, recombination, and allopatry shape intraspecific diversity of widespread and dominant cyanobacteria.</title>
        <authorList>
            <person name="Wei J."/>
            <person name="Shu W."/>
            <person name="Hu C."/>
        </authorList>
    </citation>
    <scope>NUCLEOTIDE SEQUENCE [LARGE SCALE GENOMIC DNA]</scope>
    <source>
        <strain evidence="2 3">GB2-A4</strain>
    </source>
</reference>
<accession>A0ABV0JBJ3</accession>
<comment type="caution">
    <text evidence="2">The sequence shown here is derived from an EMBL/GenBank/DDBJ whole genome shotgun (WGS) entry which is preliminary data.</text>
</comment>
<feature type="chain" id="PRO_5045806726" evidence="1">
    <location>
        <begin position="33"/>
        <end position="201"/>
    </location>
</feature>
<feature type="signal peptide" evidence="1">
    <location>
        <begin position="1"/>
        <end position="32"/>
    </location>
</feature>
<keyword evidence="1" id="KW-0732">Signal</keyword>
<sequence>MIYPRLRRYCLAASVALSTALMVGGSAIKAAAIPDDIFTPHLAKISQGLPPNLVMRLPSQIRLSGPGDRDFIDELIVKVFPSQSPPGMTVGLFTCDISPQPCLIGSFSVDSKDSESAQIELKKHQAAAAPIKLAEGVRGYFLPGPSLKPASRFSSVIWEQNGLVYTVSFFSGERQNILNMAHSMANNPPINRVITRQTMAR</sequence>
<proteinExistence type="predicted"/>
<evidence type="ECO:0000256" key="1">
    <source>
        <dbReference type="SAM" id="SignalP"/>
    </source>
</evidence>
<organism evidence="2 3">
    <name type="scientific">Trichocoleus desertorum GB2-A4</name>
    <dbReference type="NCBI Taxonomy" id="2933944"/>
    <lineage>
        <taxon>Bacteria</taxon>
        <taxon>Bacillati</taxon>
        <taxon>Cyanobacteriota</taxon>
        <taxon>Cyanophyceae</taxon>
        <taxon>Leptolyngbyales</taxon>
        <taxon>Trichocoleusaceae</taxon>
        <taxon>Trichocoleus</taxon>
    </lineage>
</organism>
<dbReference type="RefSeq" id="WP_190432253.1">
    <property type="nucleotide sequence ID" value="NZ_JAMPKM010000012.1"/>
</dbReference>
<evidence type="ECO:0000313" key="3">
    <source>
        <dbReference type="Proteomes" id="UP001464891"/>
    </source>
</evidence>
<protein>
    <submittedName>
        <fullName evidence="2">Uncharacterized protein</fullName>
    </submittedName>
</protein>